<reference evidence="5 6" key="1">
    <citation type="submission" date="2018-06" db="EMBL/GenBank/DDBJ databases">
        <title>Comparative genomics reveals the genomic features of Rhizophagus irregularis, R. cerebriforme, R. diaphanum and Gigaspora rosea, and their symbiotic lifestyle signature.</title>
        <authorList>
            <person name="Morin E."/>
            <person name="San Clemente H."/>
            <person name="Chen E.C.H."/>
            <person name="De La Providencia I."/>
            <person name="Hainaut M."/>
            <person name="Kuo A."/>
            <person name="Kohler A."/>
            <person name="Murat C."/>
            <person name="Tang N."/>
            <person name="Roy S."/>
            <person name="Loubradou J."/>
            <person name="Henrissat B."/>
            <person name="Grigoriev I.V."/>
            <person name="Corradi N."/>
            <person name="Roux C."/>
            <person name="Martin F.M."/>
        </authorList>
    </citation>
    <scope>NUCLEOTIDE SEQUENCE [LARGE SCALE GENOMIC DNA]</scope>
    <source>
        <strain evidence="5 6">DAOM 227022</strain>
    </source>
</reference>
<comment type="similarity">
    <text evidence="1">Belongs to the AAA ATPase family. BCS1 subfamily.</text>
</comment>
<dbReference type="Proteomes" id="UP000265703">
    <property type="component" value="Unassembled WGS sequence"/>
</dbReference>
<feature type="transmembrane region" description="Helical" evidence="3">
    <location>
        <begin position="35"/>
        <end position="65"/>
    </location>
</feature>
<protein>
    <submittedName>
        <fullName evidence="5">P-loop containing nucleoside triphosphate hydrolase protein</fullName>
    </submittedName>
</protein>
<dbReference type="Pfam" id="PF00004">
    <property type="entry name" value="AAA"/>
    <property type="match status" value="1"/>
</dbReference>
<dbReference type="InterPro" id="IPR027417">
    <property type="entry name" value="P-loop_NTPase"/>
</dbReference>
<dbReference type="InterPro" id="IPR003959">
    <property type="entry name" value="ATPase_AAA_core"/>
</dbReference>
<keyword evidence="3" id="KW-0812">Transmembrane</keyword>
<keyword evidence="5" id="KW-0378">Hydrolase</keyword>
<dbReference type="GO" id="GO:0016887">
    <property type="term" value="F:ATP hydrolysis activity"/>
    <property type="evidence" value="ECO:0007669"/>
    <property type="project" value="InterPro"/>
</dbReference>
<dbReference type="SUPFAM" id="SSF52540">
    <property type="entry name" value="P-loop containing nucleoside triphosphate hydrolases"/>
    <property type="match status" value="1"/>
</dbReference>
<dbReference type="GO" id="GO:0005524">
    <property type="term" value="F:ATP binding"/>
    <property type="evidence" value="ECO:0007669"/>
    <property type="project" value="InterPro"/>
</dbReference>
<dbReference type="Gene3D" id="3.40.50.300">
    <property type="entry name" value="P-loop containing nucleotide triphosphate hydrolases"/>
    <property type="match status" value="1"/>
</dbReference>
<comment type="caution">
    <text evidence="5">The sequence shown here is derived from an EMBL/GenBank/DDBJ whole genome shotgun (WGS) entry which is preliminary data.</text>
</comment>
<name>A0A397SEY9_9GLOM</name>
<evidence type="ECO:0000259" key="4">
    <source>
        <dbReference type="SMART" id="SM00382"/>
    </source>
</evidence>
<evidence type="ECO:0000256" key="2">
    <source>
        <dbReference type="SAM" id="MobiDB-lite"/>
    </source>
</evidence>
<keyword evidence="3" id="KW-1133">Transmembrane helix</keyword>
<dbReference type="SMART" id="SM00382">
    <property type="entry name" value="AAA"/>
    <property type="match status" value="1"/>
</dbReference>
<keyword evidence="3" id="KW-0472">Membrane</keyword>
<dbReference type="PANTHER" id="PTHR23070">
    <property type="entry name" value="BCS1 AAA-TYPE ATPASE"/>
    <property type="match status" value="1"/>
</dbReference>
<proteinExistence type="inferred from homology"/>
<evidence type="ECO:0000256" key="3">
    <source>
        <dbReference type="SAM" id="Phobius"/>
    </source>
</evidence>
<dbReference type="STRING" id="658196.A0A397SEY9"/>
<feature type="domain" description="AAA+ ATPase" evidence="4">
    <location>
        <begin position="241"/>
        <end position="395"/>
    </location>
</feature>
<evidence type="ECO:0000313" key="6">
    <source>
        <dbReference type="Proteomes" id="UP000265703"/>
    </source>
</evidence>
<keyword evidence="6" id="KW-1185">Reference proteome</keyword>
<evidence type="ECO:0000256" key="1">
    <source>
        <dbReference type="ARBA" id="ARBA00007448"/>
    </source>
</evidence>
<dbReference type="EMBL" id="QKYT01000468">
    <property type="protein sequence ID" value="RIA84793.1"/>
    <property type="molecule type" value="Genomic_DNA"/>
</dbReference>
<evidence type="ECO:0000313" key="5">
    <source>
        <dbReference type="EMBL" id="RIA84793.1"/>
    </source>
</evidence>
<feature type="region of interest" description="Disordered" evidence="2">
    <location>
        <begin position="465"/>
        <end position="505"/>
    </location>
</feature>
<sequence length="559" mass="64546">MANYAEIFLPFTNLFTQAQVNTVLLAWLPSKLEPYLTGIMAVDMFITSIIACGISTLIPAFYQFATTGIPWGKKQSVTIQIEYYTEGKYGYLYTSVFYEALSWLISQQTKNLDQGKKFHVTYQIPVEENDDDDVGKRRSNKTPTKPSIYLTTVEDSNTTDVDTMTEFLNEITRSYLETQKKNKVRSRYERHDSYWNYVQSLSSIRGLDSIALDESYEKLLKKELETFVNDKDFYERIGMPYRRGILLYGKPGTGKTSLINAISSQLSRDIYYLNLKNIKDDNELSAAFSDVPENQIIVLEDVDTQSKVLHKRTENSYSLLQDTKDSKDSKAENKNQSKDDKFSDFSLSTFLGCLDGHILSEGNIIIMTTNHVEHLDPACIRPGRMDVHLNLGYCTHYQLNKMYKSVAENPEAEFPQDILEKIPEKLLPPCEVMMTMVLYRNEIELIPQKIYELVAKYIPDNLEEKKETKSEVVKNEKEKIKDENMEKKVDKSKENEKEDKKENKKEKEIIIEENIKVISNNSETTYDSDSNTDVELEDENDKIKYFKTIEILTIASQVA</sequence>
<feature type="compositionally biased region" description="Basic and acidic residues" evidence="2">
    <location>
        <begin position="322"/>
        <end position="339"/>
    </location>
</feature>
<dbReference type="OrthoDB" id="10251412at2759"/>
<dbReference type="InterPro" id="IPR003593">
    <property type="entry name" value="AAA+_ATPase"/>
</dbReference>
<dbReference type="InterPro" id="IPR050747">
    <property type="entry name" value="Mitochondrial_chaperone_BCS1"/>
</dbReference>
<dbReference type="AlphaFoldDB" id="A0A397SEY9"/>
<feature type="region of interest" description="Disordered" evidence="2">
    <location>
        <begin position="320"/>
        <end position="339"/>
    </location>
</feature>
<accession>A0A397SEY9</accession>
<gene>
    <name evidence="5" type="ORF">C1645_783345</name>
</gene>
<organism evidence="5 6">
    <name type="scientific">Glomus cerebriforme</name>
    <dbReference type="NCBI Taxonomy" id="658196"/>
    <lineage>
        <taxon>Eukaryota</taxon>
        <taxon>Fungi</taxon>
        <taxon>Fungi incertae sedis</taxon>
        <taxon>Mucoromycota</taxon>
        <taxon>Glomeromycotina</taxon>
        <taxon>Glomeromycetes</taxon>
        <taxon>Glomerales</taxon>
        <taxon>Glomeraceae</taxon>
        <taxon>Glomus</taxon>
    </lineage>
</organism>